<evidence type="ECO:0000259" key="3">
    <source>
        <dbReference type="PROSITE" id="PS51371"/>
    </source>
</evidence>
<protein>
    <submittedName>
        <fullName evidence="4">CBS domain-containing protein</fullName>
    </submittedName>
</protein>
<dbReference type="PANTHER" id="PTHR43773">
    <property type="entry name" value="MAGNESIUM TRANSPORTER MGTE"/>
    <property type="match status" value="1"/>
</dbReference>
<dbReference type="Gene3D" id="3.10.580.10">
    <property type="entry name" value="CBS-domain"/>
    <property type="match status" value="1"/>
</dbReference>
<organism evidence="4 5">
    <name type="scientific">Amycolatopsis acididurans</name>
    <dbReference type="NCBI Taxonomy" id="2724524"/>
    <lineage>
        <taxon>Bacteria</taxon>
        <taxon>Bacillati</taxon>
        <taxon>Actinomycetota</taxon>
        <taxon>Actinomycetes</taxon>
        <taxon>Pseudonocardiales</taxon>
        <taxon>Pseudonocardiaceae</taxon>
        <taxon>Amycolatopsis</taxon>
    </lineage>
</organism>
<dbReference type="SUPFAM" id="SSF54631">
    <property type="entry name" value="CBS-domain pair"/>
    <property type="match status" value="1"/>
</dbReference>
<comment type="caution">
    <text evidence="4">The sequence shown here is derived from an EMBL/GenBank/DDBJ whole genome shotgun (WGS) entry which is preliminary data.</text>
</comment>
<evidence type="ECO:0000313" key="5">
    <source>
        <dbReference type="Proteomes" id="UP000715441"/>
    </source>
</evidence>
<dbReference type="InterPro" id="IPR006669">
    <property type="entry name" value="MgtE_transporter"/>
</dbReference>
<keyword evidence="1" id="KW-0129">CBS domain</keyword>
<dbReference type="InterPro" id="IPR046342">
    <property type="entry name" value="CBS_dom_sf"/>
</dbReference>
<dbReference type="Pfam" id="PF03448">
    <property type="entry name" value="MgtE_N"/>
    <property type="match status" value="1"/>
</dbReference>
<dbReference type="SMART" id="SM00116">
    <property type="entry name" value="CBS"/>
    <property type="match status" value="1"/>
</dbReference>
<evidence type="ECO:0000313" key="4">
    <source>
        <dbReference type="EMBL" id="NKQ58554.1"/>
    </source>
</evidence>
<feature type="compositionally biased region" description="Low complexity" evidence="2">
    <location>
        <begin position="1"/>
        <end position="10"/>
    </location>
</feature>
<dbReference type="PROSITE" id="PS51371">
    <property type="entry name" value="CBS"/>
    <property type="match status" value="1"/>
</dbReference>
<feature type="region of interest" description="Disordered" evidence="2">
    <location>
        <begin position="1"/>
        <end position="23"/>
    </location>
</feature>
<accession>A0ABX1JI91</accession>
<name>A0ABX1JI91_9PSEU</name>
<dbReference type="EMBL" id="JAAXLS010000059">
    <property type="protein sequence ID" value="NKQ58554.1"/>
    <property type="molecule type" value="Genomic_DNA"/>
</dbReference>
<dbReference type="InterPro" id="IPR006668">
    <property type="entry name" value="Mg_transptr_MgtE_intracell_dom"/>
</dbReference>
<proteinExistence type="predicted"/>
<dbReference type="InterPro" id="IPR038076">
    <property type="entry name" value="MgtE_N_sf"/>
</dbReference>
<dbReference type="SMART" id="SM00924">
    <property type="entry name" value="MgtE_N"/>
    <property type="match status" value="1"/>
</dbReference>
<evidence type="ECO:0000256" key="2">
    <source>
        <dbReference type="SAM" id="MobiDB-lite"/>
    </source>
</evidence>
<reference evidence="4 5" key="1">
    <citation type="submission" date="2020-04" db="EMBL/GenBank/DDBJ databases">
        <title>Novel species.</title>
        <authorList>
            <person name="Teo W.F.A."/>
            <person name="Lipun K."/>
            <person name="Srisuk N."/>
            <person name="Duangmal K."/>
        </authorList>
    </citation>
    <scope>NUCLEOTIDE SEQUENCE [LARGE SCALE GENOMIC DNA]</scope>
    <source>
        <strain evidence="4 5">K13G38</strain>
    </source>
</reference>
<dbReference type="SUPFAM" id="SSF158791">
    <property type="entry name" value="MgtE N-terminal domain-like"/>
    <property type="match status" value="1"/>
</dbReference>
<dbReference type="RefSeq" id="WP_168522497.1">
    <property type="nucleotide sequence ID" value="NZ_JAAXLS010000059.1"/>
</dbReference>
<sequence length="463" mass="50101">MASSPSSSAPFPDEPGSQHEHGSDLVHLSELLKRPVADRHGESLGRLSDVIARLRGHDYPLVSGLVVAVGGREVFVPVDQVRSFDADPLVLASARVNLRQFERRDGEVLLRSDVLGHRLIDVANARLVRASDVELRRENGRWLCHAIDTHRNRRFFGLFGARVEEHPNQDWRAFEPLIGHARSAALRGAVARVRGLKPAQIADLIEEASNEEGAELLHRVHQDPELEADVFEELDDDLQSRLLGARTNAEIADVLTRMRADDAADAIGELPQSRRQPILDLLPAGVRTKVITLMGFNPTSAGGLMGVEFVTVPADGTAATGLDAVRGATGLQPEALTSVYLVSRKGRLKGVIRLATLVQAEPAAPLRGLADTDPIRVHPDADITDVALLMADYNLLTLPVVDDHGRPLGVVTVDDVLEATLPEDWWRREPAPPHDIVGATNAADDDEGPDADTRATGAGGRTP</sequence>
<dbReference type="CDD" id="cd04606">
    <property type="entry name" value="CBS_pair_Mg_transporter"/>
    <property type="match status" value="1"/>
</dbReference>
<feature type="region of interest" description="Disordered" evidence="2">
    <location>
        <begin position="427"/>
        <end position="463"/>
    </location>
</feature>
<keyword evidence="5" id="KW-1185">Reference proteome</keyword>
<dbReference type="InterPro" id="IPR011033">
    <property type="entry name" value="PRC_barrel-like_sf"/>
</dbReference>
<gene>
    <name evidence="4" type="ORF">HFP15_37480</name>
</gene>
<evidence type="ECO:0000256" key="1">
    <source>
        <dbReference type="PROSITE-ProRule" id="PRU00703"/>
    </source>
</evidence>
<dbReference type="PANTHER" id="PTHR43773:SF1">
    <property type="entry name" value="MAGNESIUM TRANSPORTER MGTE"/>
    <property type="match status" value="1"/>
</dbReference>
<dbReference type="Gene3D" id="1.25.60.10">
    <property type="entry name" value="MgtE N-terminal domain-like"/>
    <property type="match status" value="1"/>
</dbReference>
<dbReference type="Pfam" id="PF00571">
    <property type="entry name" value="CBS"/>
    <property type="match status" value="1"/>
</dbReference>
<dbReference type="Proteomes" id="UP000715441">
    <property type="component" value="Unassembled WGS sequence"/>
</dbReference>
<dbReference type="SUPFAM" id="SSF50346">
    <property type="entry name" value="PRC-barrel domain"/>
    <property type="match status" value="1"/>
</dbReference>
<feature type="domain" description="CBS" evidence="3">
    <location>
        <begin position="370"/>
        <end position="429"/>
    </location>
</feature>
<dbReference type="InterPro" id="IPR000644">
    <property type="entry name" value="CBS_dom"/>
</dbReference>